<dbReference type="InterPro" id="IPR047690">
    <property type="entry name" value="IPExxxVDY_fam"/>
</dbReference>
<dbReference type="AlphaFoldDB" id="A0A0Q1C0R0"/>
<evidence type="ECO:0008006" key="3">
    <source>
        <dbReference type="Google" id="ProtNLM"/>
    </source>
</evidence>
<dbReference type="Proteomes" id="UP000050827">
    <property type="component" value="Unassembled WGS sequence"/>
</dbReference>
<evidence type="ECO:0000313" key="1">
    <source>
        <dbReference type="EMBL" id="KQC30752.1"/>
    </source>
</evidence>
<sequence length="154" mass="17612">MSTTHKISIDFYDDNFQLIAIHSSLEDYAITYAINFNCGLHLRRSGKDLEVNQNLSFSTFVWDDGISDTSWVLISNKCTVEIPIRSEGLFGNNTSLSTNHLIKERKEVDYFLKIDGEDETLIQNHVKFINSISGVITAYPVETRTLKSKRNLIF</sequence>
<dbReference type="RefSeq" id="WP_055396026.1">
    <property type="nucleotide sequence ID" value="NZ_LCTZ01000002.1"/>
</dbReference>
<name>A0A0Q1C0R0_9FLAO</name>
<dbReference type="NCBIfam" id="NF033205">
    <property type="entry name" value="IPExxxVDY"/>
    <property type="match status" value="1"/>
</dbReference>
<proteinExistence type="predicted"/>
<comment type="caution">
    <text evidence="1">The sequence shown here is derived from an EMBL/GenBank/DDBJ whole genome shotgun (WGS) entry which is preliminary data.</text>
</comment>
<dbReference type="STRING" id="346185.AAY42_13320"/>
<accession>A0A0Q1C0R0</accession>
<keyword evidence="2" id="KW-1185">Reference proteome</keyword>
<dbReference type="EMBL" id="LCTZ01000002">
    <property type="protein sequence ID" value="KQC30752.1"/>
    <property type="molecule type" value="Genomic_DNA"/>
</dbReference>
<organism evidence="1 2">
    <name type="scientific">Flagellimonas eckloniae</name>
    <dbReference type="NCBI Taxonomy" id="346185"/>
    <lineage>
        <taxon>Bacteria</taxon>
        <taxon>Pseudomonadati</taxon>
        <taxon>Bacteroidota</taxon>
        <taxon>Flavobacteriia</taxon>
        <taxon>Flavobacteriales</taxon>
        <taxon>Flavobacteriaceae</taxon>
        <taxon>Flagellimonas</taxon>
    </lineage>
</organism>
<dbReference type="OrthoDB" id="676614at2"/>
<protein>
    <recommendedName>
        <fullName evidence="3">IPExxxVDY family protein</fullName>
    </recommendedName>
</protein>
<evidence type="ECO:0000313" key="2">
    <source>
        <dbReference type="Proteomes" id="UP000050827"/>
    </source>
</evidence>
<reference evidence="1 2" key="1">
    <citation type="submission" date="2015-04" db="EMBL/GenBank/DDBJ databases">
        <title>Complete genome of flavobacterium.</title>
        <authorList>
            <person name="Kwon Y.M."/>
            <person name="Kim S.-J."/>
        </authorList>
    </citation>
    <scope>NUCLEOTIDE SEQUENCE [LARGE SCALE GENOMIC DNA]</scope>
    <source>
        <strain evidence="1 2">DK169</strain>
    </source>
</reference>
<gene>
    <name evidence="1" type="ORF">AAY42_13320</name>
</gene>